<evidence type="ECO:0000313" key="2">
    <source>
        <dbReference type="EMBL" id="EAN32015.1"/>
    </source>
</evidence>
<reference evidence="2 3" key="1">
    <citation type="journal article" date="2005" name="Science">
        <title>Genome sequence of Theileria parva, a bovine pathogen that transforms lymphocytes.</title>
        <authorList>
            <person name="Gardner M.J."/>
            <person name="Bishop R."/>
            <person name="Shah T."/>
            <person name="de Villiers E.P."/>
            <person name="Carlton J.M."/>
            <person name="Hall N."/>
            <person name="Ren Q."/>
            <person name="Paulsen I.T."/>
            <person name="Pain A."/>
            <person name="Berriman M."/>
            <person name="Wilson R.J.M."/>
            <person name="Sato S."/>
            <person name="Ralph S.A."/>
            <person name="Mann D.J."/>
            <person name="Xiong Z."/>
            <person name="Shallom S.J."/>
            <person name="Weidman J."/>
            <person name="Jiang L."/>
            <person name="Lynn J."/>
            <person name="Weaver B."/>
            <person name="Shoaibi A."/>
            <person name="Domingo A.R."/>
            <person name="Wasawo D."/>
            <person name="Crabtree J."/>
            <person name="Wortman J.R."/>
            <person name="Haas B."/>
            <person name="Angiuoli S.V."/>
            <person name="Creasy T.H."/>
            <person name="Lu C."/>
            <person name="Suh B."/>
            <person name="Silva J.C."/>
            <person name="Utterback T.R."/>
            <person name="Feldblyum T.V."/>
            <person name="Pertea M."/>
            <person name="Allen J."/>
            <person name="Nierman W.C."/>
            <person name="Taracha E.L.N."/>
            <person name="Salzberg S.L."/>
            <person name="White O.R."/>
            <person name="Fitzhugh H.A."/>
            <person name="Morzaria S."/>
            <person name="Venter J.C."/>
            <person name="Fraser C.M."/>
            <person name="Nene V."/>
        </authorList>
    </citation>
    <scope>NUCLEOTIDE SEQUENCE [LARGE SCALE GENOMIC DNA]</scope>
    <source>
        <strain evidence="2 3">Muguga</strain>
    </source>
</reference>
<dbReference type="GeneID" id="3501152"/>
<protein>
    <submittedName>
        <fullName evidence="2">Uncharacterized protein</fullName>
    </submittedName>
</protein>
<dbReference type="Proteomes" id="UP000001949">
    <property type="component" value="Unassembled WGS sequence"/>
</dbReference>
<organism evidence="2 3">
    <name type="scientific">Theileria parva</name>
    <name type="common">East coast fever infection agent</name>
    <dbReference type="NCBI Taxonomy" id="5875"/>
    <lineage>
        <taxon>Eukaryota</taxon>
        <taxon>Sar</taxon>
        <taxon>Alveolata</taxon>
        <taxon>Apicomplexa</taxon>
        <taxon>Aconoidasida</taxon>
        <taxon>Piroplasmida</taxon>
        <taxon>Theileriidae</taxon>
        <taxon>Theileria</taxon>
    </lineage>
</organism>
<proteinExistence type="predicted"/>
<evidence type="ECO:0000313" key="3">
    <source>
        <dbReference type="Proteomes" id="UP000001949"/>
    </source>
</evidence>
<accession>Q4N1R7</accession>
<sequence>MAIKVNWAKTAIASGVVAAAAVLLYFVFKNDDEEEEEYDSYKQTFNSSTMSTSRVEKMTRKECFDLLKKIADSQDETKNLMASLVDDLLTGKLPSKILEVYQRALPAIPNDPLESRGLTLFDLDHLVDKYQNDPSIRECILNIMNMAPAEGDDENISLDELIKVHEFMLSELGKMVSSYRKMPNKDSLDKKALTVALQALISAKVQDKFGYSYSSIDRAVIKNHTDLSMNTKFARLTMQMQSEMSEITGIYN</sequence>
<dbReference type="VEuPathDB" id="PiroplasmaDB:TpMuguga_04g00662"/>
<name>Q4N1R7_THEPA</name>
<comment type="caution">
    <text evidence="2">The sequence shown here is derived from an EMBL/GenBank/DDBJ whole genome shotgun (WGS) entry which is preliminary data.</text>
</comment>
<keyword evidence="1" id="KW-0472">Membrane</keyword>
<dbReference type="InParanoid" id="Q4N1R7"/>
<dbReference type="AlphaFoldDB" id="Q4N1R7"/>
<keyword evidence="1" id="KW-0812">Transmembrane</keyword>
<feature type="transmembrane region" description="Helical" evidence="1">
    <location>
        <begin position="7"/>
        <end position="28"/>
    </location>
</feature>
<keyword evidence="1" id="KW-1133">Transmembrane helix</keyword>
<dbReference type="eggNOG" id="ENOG502SEVR">
    <property type="taxonomic scope" value="Eukaryota"/>
</dbReference>
<dbReference type="KEGG" id="tpv:TP04_0662"/>
<dbReference type="RefSeq" id="XP_764298.1">
    <property type="nucleotide sequence ID" value="XM_759205.1"/>
</dbReference>
<keyword evidence="3" id="KW-1185">Reference proteome</keyword>
<dbReference type="EMBL" id="AAGK01000004">
    <property type="protein sequence ID" value="EAN32015.1"/>
    <property type="molecule type" value="Genomic_DNA"/>
</dbReference>
<evidence type="ECO:0000256" key="1">
    <source>
        <dbReference type="SAM" id="Phobius"/>
    </source>
</evidence>
<gene>
    <name evidence="2" type="ordered locus">TP04_0662</name>
</gene>
<dbReference type="OMA" id="YMLMKDD"/>